<dbReference type="SUPFAM" id="SSF52047">
    <property type="entry name" value="RNI-like"/>
    <property type="match status" value="1"/>
</dbReference>
<name>A0A9P7XPD1_9FUNG</name>
<dbReference type="PANTHER" id="PTHR38926">
    <property type="entry name" value="F-BOX DOMAIN CONTAINING PROTEIN, EXPRESSED"/>
    <property type="match status" value="1"/>
</dbReference>
<dbReference type="OrthoDB" id="2437965at2759"/>
<comment type="caution">
    <text evidence="1">The sequence shown here is derived from an EMBL/GenBank/DDBJ whole genome shotgun (WGS) entry which is preliminary data.</text>
</comment>
<evidence type="ECO:0000313" key="1">
    <source>
        <dbReference type="EMBL" id="KAG9064188.1"/>
    </source>
</evidence>
<gene>
    <name evidence="1" type="ORF">KI688_003376</name>
</gene>
<proteinExistence type="predicted"/>
<reference evidence="1" key="1">
    <citation type="submission" date="2021-06" db="EMBL/GenBank/DDBJ databases">
        <title>Genome Sequence of Mortierella hyaline Strain SCG-10, a Cold-Adapted, Nitrate-Reducing Fungus Isolated from Soil in Minnesota, USA.</title>
        <authorList>
            <person name="Aldossari N."/>
        </authorList>
    </citation>
    <scope>NUCLEOTIDE SEQUENCE</scope>
    <source>
        <strain evidence="1">SCG-10</strain>
    </source>
</reference>
<evidence type="ECO:0008006" key="3">
    <source>
        <dbReference type="Google" id="ProtNLM"/>
    </source>
</evidence>
<keyword evidence="2" id="KW-1185">Reference proteome</keyword>
<dbReference type="Proteomes" id="UP000707451">
    <property type="component" value="Unassembled WGS sequence"/>
</dbReference>
<dbReference type="InterPro" id="IPR032675">
    <property type="entry name" value="LRR_dom_sf"/>
</dbReference>
<dbReference type="EMBL" id="JAHRHY010000014">
    <property type="protein sequence ID" value="KAG9064188.1"/>
    <property type="molecule type" value="Genomic_DNA"/>
</dbReference>
<organism evidence="1 2">
    <name type="scientific">Linnemannia hyalina</name>
    <dbReference type="NCBI Taxonomy" id="64524"/>
    <lineage>
        <taxon>Eukaryota</taxon>
        <taxon>Fungi</taxon>
        <taxon>Fungi incertae sedis</taxon>
        <taxon>Mucoromycota</taxon>
        <taxon>Mortierellomycotina</taxon>
        <taxon>Mortierellomycetes</taxon>
        <taxon>Mortierellales</taxon>
        <taxon>Mortierellaceae</taxon>
        <taxon>Linnemannia</taxon>
    </lineage>
</organism>
<dbReference type="Gene3D" id="3.80.10.10">
    <property type="entry name" value="Ribonuclease Inhibitor"/>
    <property type="match status" value="1"/>
</dbReference>
<dbReference type="PANTHER" id="PTHR38926:SF72">
    <property type="entry name" value="IM:7136021-RELATED"/>
    <property type="match status" value="1"/>
</dbReference>
<accession>A0A9P7XPD1</accession>
<dbReference type="AlphaFoldDB" id="A0A9P7XPD1"/>
<evidence type="ECO:0000313" key="2">
    <source>
        <dbReference type="Proteomes" id="UP000707451"/>
    </source>
</evidence>
<sequence>MATSAITKNPFDLLGFRHRISRYVTIKDALSCALVSKAWTDDFVPAIWFKIDFDVQSRFTNLSPHTIAKYGHHIQIVMNARSLSQVSSLANASVNGLRSLHIDTAASALQHIQAYEILSRNYSSLHEIHLFAASVPSNKRESSAHYVVTPALVIFPGTISIPSKLNHLRIENLCLTYDGLVMILQGCPGLSALWVEHVDIVKPLTRSFQHMGINLLSLELMSIHYTGLSRPSLLSYFPNLTTLHTWNCDTSYAIPWDRIKDEISRHCPRLIEYRLADTTGAIVPDFLANIANNNNVSRIMFRYNNMSSDTITAILMHQAFLKSVEQFTPSSKFDLEKEEVAPVSSHFRATGHLLQLIPRCCSRLVSLCLMSHEMDMDVVERGEWACRNLVILKIRVKGLDTKEKILKAVALWRAGCWRRRQSKMNEDDAVMLKAQDQLYCSIETRVAKHLLKFVKLDLVWLGYQTWRPL</sequence>
<protein>
    <recommendedName>
        <fullName evidence="3">F-box domain-containing protein</fullName>
    </recommendedName>
</protein>